<comment type="caution">
    <text evidence="7">The sequence shown here is derived from an EMBL/GenBank/DDBJ whole genome shotgun (WGS) entry which is preliminary data.</text>
</comment>
<dbReference type="InterPro" id="IPR037026">
    <property type="entry name" value="Vgr_OB-fold_dom_sf"/>
</dbReference>
<dbReference type="EMBL" id="BMXT01000001">
    <property type="protein sequence ID" value="GGY16207.1"/>
    <property type="molecule type" value="Genomic_DNA"/>
</dbReference>
<evidence type="ECO:0000256" key="2">
    <source>
        <dbReference type="ARBA" id="ARBA00005558"/>
    </source>
</evidence>
<feature type="region of interest" description="Disordered" evidence="4">
    <location>
        <begin position="462"/>
        <end position="486"/>
    </location>
</feature>
<proteinExistence type="inferred from homology"/>
<evidence type="ECO:0000313" key="8">
    <source>
        <dbReference type="Proteomes" id="UP000621898"/>
    </source>
</evidence>
<gene>
    <name evidence="7" type="ORF">GCM10008098_04290</name>
</gene>
<dbReference type="PANTHER" id="PTHR32305:SF15">
    <property type="entry name" value="PROTEIN RHSA-RELATED"/>
    <property type="match status" value="1"/>
</dbReference>
<keyword evidence="8" id="KW-1185">Reference proteome</keyword>
<dbReference type="Pfam" id="PF22178">
    <property type="entry name" value="Gp5_trimer_C"/>
    <property type="match status" value="1"/>
</dbReference>
<evidence type="ECO:0000259" key="5">
    <source>
        <dbReference type="Pfam" id="PF04717"/>
    </source>
</evidence>
<feature type="compositionally biased region" description="Basic and acidic residues" evidence="4">
    <location>
        <begin position="477"/>
        <end position="486"/>
    </location>
</feature>
<dbReference type="InterPro" id="IPR006531">
    <property type="entry name" value="Gp5/Vgr_OB"/>
</dbReference>
<dbReference type="InterPro" id="IPR050708">
    <property type="entry name" value="T6SS_VgrG/RHS"/>
</dbReference>
<dbReference type="Gene3D" id="3.55.50.10">
    <property type="entry name" value="Baseplate protein-like domains"/>
    <property type="match status" value="1"/>
</dbReference>
<dbReference type="Gene3D" id="4.10.220.110">
    <property type="match status" value="1"/>
</dbReference>
<dbReference type="SUPFAM" id="SSF69349">
    <property type="entry name" value="Phage fibre proteins"/>
    <property type="match status" value="1"/>
</dbReference>
<dbReference type="NCBIfam" id="TIGR03361">
    <property type="entry name" value="VI_Rhs_Vgr"/>
    <property type="match status" value="1"/>
</dbReference>
<dbReference type="InterPro" id="IPR006533">
    <property type="entry name" value="T6SS_Vgr_RhsGE"/>
</dbReference>
<dbReference type="NCBIfam" id="TIGR01646">
    <property type="entry name" value="vgr_GE"/>
    <property type="match status" value="1"/>
</dbReference>
<keyword evidence="3" id="KW-0964">Secreted</keyword>
<evidence type="ECO:0008006" key="9">
    <source>
        <dbReference type="Google" id="ProtNLM"/>
    </source>
</evidence>
<name>A0ABQ2ZKZ5_9GAMM</name>
<dbReference type="InterPro" id="IPR017847">
    <property type="entry name" value="T6SS_RhsGE_Vgr_subset"/>
</dbReference>
<feature type="domain" description="Gp5/Type VI secretion system Vgr C-terminal trimerisation" evidence="6">
    <location>
        <begin position="472"/>
        <end position="579"/>
    </location>
</feature>
<accession>A0ABQ2ZKZ5</accession>
<sequence length="670" mass="72414">MTHRMTLKSDLGDTLLPASLSGGEQLGKLFSYQLKLLSKDSTVALIDLLGSSMTVTFTADGYSRYFNGMVSEISQTGFESFAEQRYAEYSVTLVPKAWLLLHKVDCRIYTNMSVPDIVKAVLAEVGYSDVKLSLSASYPQREYCVQYREDYFNFISRLMEQEGIYYFFQHTDGVHTMVLADSLGAHAATSGFGELPYRPQAANGRAAQEVSVTDFASARSVQTTKYSLTDYDPLKPKTSLLGTEAISNADDNHDVPGLESFDFPGDHEVAAAGTHYAQVRLEAINVPQSQCSGSTNACGLLTGALFTLQKFPRAELNKEYLVTSSTVHIENASTISGDSGGELFACNFSAIRSAQPFRTMPTAAKPMIVGLQTAVVAGSDTAEDISVDKYGRIQVTFHWNKPDKKNAHISCPVRVASSWAGKNWGAVHIPRVGQEVVISFLEGDPDRPLVIGSVYNADNLPPYTLPDNKTQSGIKSRSHEGGGADDFNEIRFEDKKGSEDFFLHAQKDMHEEVENDHFVDIDHDETVNIKNDQTENIKHDRKLTVGNDDKLDVTGNGTTTIGQKFKLSAGTEIELVTGASSIVMKSDGSIEIKGVNIKVTGSVGVKVEGQAEVGIKAGATMDIGAGASLKMHSDAILEVAGGAMTTVKGPMLTLKADAMAQLSGAIIMIG</sequence>
<feature type="domain" description="Gp5/Type VI secretion system Vgr protein OB-fold" evidence="5">
    <location>
        <begin position="387"/>
        <end position="455"/>
    </location>
</feature>
<evidence type="ECO:0000256" key="1">
    <source>
        <dbReference type="ARBA" id="ARBA00004613"/>
    </source>
</evidence>
<evidence type="ECO:0000256" key="4">
    <source>
        <dbReference type="SAM" id="MobiDB-lite"/>
    </source>
</evidence>
<dbReference type="Pfam" id="PF05954">
    <property type="entry name" value="Phage_GPD"/>
    <property type="match status" value="1"/>
</dbReference>
<evidence type="ECO:0000259" key="6">
    <source>
        <dbReference type="Pfam" id="PF22178"/>
    </source>
</evidence>
<organism evidence="7 8">
    <name type="scientific">Rhodanobacter panaciterrae</name>
    <dbReference type="NCBI Taxonomy" id="490572"/>
    <lineage>
        <taxon>Bacteria</taxon>
        <taxon>Pseudomonadati</taxon>
        <taxon>Pseudomonadota</taxon>
        <taxon>Gammaproteobacteria</taxon>
        <taxon>Lysobacterales</taxon>
        <taxon>Rhodanobacteraceae</taxon>
        <taxon>Rhodanobacter</taxon>
    </lineage>
</organism>
<dbReference type="SUPFAM" id="SSF69255">
    <property type="entry name" value="gp5 N-terminal domain-like"/>
    <property type="match status" value="1"/>
</dbReference>
<evidence type="ECO:0000256" key="3">
    <source>
        <dbReference type="ARBA" id="ARBA00022525"/>
    </source>
</evidence>
<dbReference type="InterPro" id="IPR054030">
    <property type="entry name" value="Gp5_Vgr_C"/>
</dbReference>
<dbReference type="PANTHER" id="PTHR32305">
    <property type="match status" value="1"/>
</dbReference>
<dbReference type="Pfam" id="PF04717">
    <property type="entry name" value="Phage_base_V"/>
    <property type="match status" value="1"/>
</dbReference>
<dbReference type="RefSeq" id="WP_189439535.1">
    <property type="nucleotide sequence ID" value="NZ_BMXT01000001.1"/>
</dbReference>
<comment type="similarity">
    <text evidence="2">Belongs to the VgrG protein family.</text>
</comment>
<protein>
    <recommendedName>
        <fullName evidence="9">Type VI secretion system secreted protein VgrG</fullName>
    </recommendedName>
</protein>
<evidence type="ECO:0000313" key="7">
    <source>
        <dbReference type="EMBL" id="GGY16207.1"/>
    </source>
</evidence>
<comment type="subcellular location">
    <subcellularLocation>
        <location evidence="1">Secreted</location>
    </subcellularLocation>
</comment>
<dbReference type="Gene3D" id="2.30.110.50">
    <property type="match status" value="1"/>
</dbReference>
<dbReference type="SUPFAM" id="SSF69279">
    <property type="entry name" value="Phage tail proteins"/>
    <property type="match status" value="2"/>
</dbReference>
<dbReference type="Proteomes" id="UP000621898">
    <property type="component" value="Unassembled WGS sequence"/>
</dbReference>
<reference evidence="8" key="1">
    <citation type="journal article" date="2019" name="Int. J. Syst. Evol. Microbiol.">
        <title>The Global Catalogue of Microorganisms (GCM) 10K type strain sequencing project: providing services to taxonomists for standard genome sequencing and annotation.</title>
        <authorList>
            <consortium name="The Broad Institute Genomics Platform"/>
            <consortium name="The Broad Institute Genome Sequencing Center for Infectious Disease"/>
            <person name="Wu L."/>
            <person name="Ma J."/>
        </authorList>
    </citation>
    <scope>NUCLEOTIDE SEQUENCE [LARGE SCALE GENOMIC DNA]</scope>
    <source>
        <strain evidence="8">KCTC 22232</strain>
    </source>
</reference>
<dbReference type="Gene3D" id="2.40.50.230">
    <property type="entry name" value="Gp5 N-terminal domain"/>
    <property type="match status" value="1"/>
</dbReference>